<dbReference type="GO" id="GO:0003700">
    <property type="term" value="F:DNA-binding transcription factor activity"/>
    <property type="evidence" value="ECO:0007669"/>
    <property type="project" value="InterPro"/>
</dbReference>
<evidence type="ECO:0000256" key="9">
    <source>
        <dbReference type="ARBA" id="ARBA00061157"/>
    </source>
</evidence>
<dbReference type="GO" id="GO:0043565">
    <property type="term" value="F:sequence-specific DNA binding"/>
    <property type="evidence" value="ECO:0007669"/>
    <property type="project" value="InterPro"/>
</dbReference>
<keyword evidence="6" id="KW-0238">DNA-binding</keyword>
<evidence type="ECO:0000313" key="13">
    <source>
        <dbReference type="Proteomes" id="UP001153076"/>
    </source>
</evidence>
<dbReference type="PANTHER" id="PTHR31221:SF193">
    <property type="entry name" value="WRKY TRANSCRIPTION FACTOR PROTEIN 1-RELATED"/>
    <property type="match status" value="1"/>
</dbReference>
<dbReference type="GO" id="GO:0046872">
    <property type="term" value="F:metal ion binding"/>
    <property type="evidence" value="ECO:0007669"/>
    <property type="project" value="UniProtKB-KW"/>
</dbReference>
<dbReference type="InterPro" id="IPR036576">
    <property type="entry name" value="WRKY_dom_sf"/>
</dbReference>
<evidence type="ECO:0000256" key="3">
    <source>
        <dbReference type="ARBA" id="ARBA00022737"/>
    </source>
</evidence>
<feature type="compositionally biased region" description="Polar residues" evidence="10">
    <location>
        <begin position="371"/>
        <end position="387"/>
    </location>
</feature>
<feature type="domain" description="WRKY" evidence="11">
    <location>
        <begin position="213"/>
        <end position="278"/>
    </location>
</feature>
<dbReference type="InterPro" id="IPR044810">
    <property type="entry name" value="WRKY_plant"/>
</dbReference>
<accession>A0A9Q1JK24</accession>
<name>A0A9Q1JK24_9CARY</name>
<gene>
    <name evidence="12" type="ORF">Cgig2_003376</name>
</gene>
<evidence type="ECO:0000256" key="5">
    <source>
        <dbReference type="ARBA" id="ARBA00023015"/>
    </source>
</evidence>
<proteinExistence type="inferred from homology"/>
<sequence length="442" mass="49215">MVAKEGAHLIVAPKDNLQHRPSTDSAVHASHTDQEEKTPIVPEKPSEDGYNWRKYGQKNVKGNEYIRSYYKCSYPNCQVKKQVERSPTGRITDVTYLGKHDHAKPRSETQETVPSFQSVHLQKPDCRVSTVEDKPSDACAPTTDNVQPQPMDVCNHPIVDKVTTTTCLPVADLAKDVHNENMVLKRRKKSIDGADIITEKPTHESRLVVHTVSEVDIVNDGYRWRKYGQKMVKGNPNPRSYYRCSTVGCPVKKHVERASHDPKVVITTYEGQHDHSVPPIRTVVPQSGAPSGGGIELNGVRGTKSQESRQKHSTMCDAEKKDAVGFTAKEEINTKAAVKIEPEVSPSVQGVQPKSKRNNQIEHTRHAISGSEEQMQDNPISSVSNSDNVDHQSVKQEKVATVQQVKMGVVSTQEQRPDPLVDRSHLETRSNGQERPAETVNC</sequence>
<dbReference type="Pfam" id="PF03106">
    <property type="entry name" value="WRKY"/>
    <property type="match status" value="2"/>
</dbReference>
<keyword evidence="2" id="KW-0479">Metal-binding</keyword>
<dbReference type="FunFam" id="2.20.25.80:FF:000003">
    <property type="entry name" value="WRKY transcription factor 57"/>
    <property type="match status" value="1"/>
</dbReference>
<dbReference type="PANTHER" id="PTHR31221">
    <property type="entry name" value="WRKY TRANSCRIPTION FACTOR PROTEIN 1-RELATED"/>
    <property type="match status" value="1"/>
</dbReference>
<dbReference type="Gene3D" id="2.20.25.80">
    <property type="entry name" value="WRKY domain"/>
    <property type="match status" value="2"/>
</dbReference>
<comment type="similarity">
    <text evidence="9">Belongs to the WRKY group I family.</text>
</comment>
<evidence type="ECO:0000256" key="10">
    <source>
        <dbReference type="SAM" id="MobiDB-lite"/>
    </source>
</evidence>
<reference evidence="12" key="1">
    <citation type="submission" date="2022-04" db="EMBL/GenBank/DDBJ databases">
        <title>Carnegiea gigantea Genome sequencing and assembly v2.</title>
        <authorList>
            <person name="Copetti D."/>
            <person name="Sanderson M.J."/>
            <person name="Burquez A."/>
            <person name="Wojciechowski M.F."/>
        </authorList>
    </citation>
    <scope>NUCLEOTIDE SEQUENCE</scope>
    <source>
        <strain evidence="12">SGP5-SGP5p</strain>
        <tissue evidence="12">Aerial part</tissue>
    </source>
</reference>
<protein>
    <recommendedName>
        <fullName evidence="11">WRKY domain-containing protein</fullName>
    </recommendedName>
</protein>
<evidence type="ECO:0000256" key="7">
    <source>
        <dbReference type="ARBA" id="ARBA00023163"/>
    </source>
</evidence>
<dbReference type="SUPFAM" id="SSF118290">
    <property type="entry name" value="WRKY DNA-binding domain"/>
    <property type="match status" value="2"/>
</dbReference>
<evidence type="ECO:0000256" key="1">
    <source>
        <dbReference type="ARBA" id="ARBA00004123"/>
    </source>
</evidence>
<evidence type="ECO:0000256" key="4">
    <source>
        <dbReference type="ARBA" id="ARBA00022833"/>
    </source>
</evidence>
<evidence type="ECO:0000256" key="8">
    <source>
        <dbReference type="ARBA" id="ARBA00023242"/>
    </source>
</evidence>
<evidence type="ECO:0000313" key="12">
    <source>
        <dbReference type="EMBL" id="KAJ8421040.1"/>
    </source>
</evidence>
<feature type="region of interest" description="Disordered" evidence="10">
    <location>
        <begin position="284"/>
        <end position="318"/>
    </location>
</feature>
<dbReference type="PROSITE" id="PS50811">
    <property type="entry name" value="WRKY"/>
    <property type="match status" value="2"/>
</dbReference>
<dbReference type="Proteomes" id="UP001153076">
    <property type="component" value="Unassembled WGS sequence"/>
</dbReference>
<keyword evidence="4" id="KW-0862">Zinc</keyword>
<dbReference type="InterPro" id="IPR003657">
    <property type="entry name" value="WRKY_dom"/>
</dbReference>
<keyword evidence="8" id="KW-0539">Nucleus</keyword>
<comment type="subcellular location">
    <subcellularLocation>
        <location evidence="1">Nucleus</location>
    </subcellularLocation>
</comment>
<dbReference type="FunFam" id="2.20.25.80:FF:000006">
    <property type="entry name" value="WRKY transcription factor"/>
    <property type="match status" value="1"/>
</dbReference>
<keyword evidence="13" id="KW-1185">Reference proteome</keyword>
<comment type="caution">
    <text evidence="12">The sequence shown here is derived from an EMBL/GenBank/DDBJ whole genome shotgun (WGS) entry which is preliminary data.</text>
</comment>
<organism evidence="12 13">
    <name type="scientific">Carnegiea gigantea</name>
    <dbReference type="NCBI Taxonomy" id="171969"/>
    <lineage>
        <taxon>Eukaryota</taxon>
        <taxon>Viridiplantae</taxon>
        <taxon>Streptophyta</taxon>
        <taxon>Embryophyta</taxon>
        <taxon>Tracheophyta</taxon>
        <taxon>Spermatophyta</taxon>
        <taxon>Magnoliopsida</taxon>
        <taxon>eudicotyledons</taxon>
        <taxon>Gunneridae</taxon>
        <taxon>Pentapetalae</taxon>
        <taxon>Caryophyllales</taxon>
        <taxon>Cactineae</taxon>
        <taxon>Cactaceae</taxon>
        <taxon>Cactoideae</taxon>
        <taxon>Echinocereeae</taxon>
        <taxon>Carnegiea</taxon>
    </lineage>
</organism>
<dbReference type="SMART" id="SM00774">
    <property type="entry name" value="WRKY"/>
    <property type="match status" value="2"/>
</dbReference>
<dbReference type="EMBL" id="JAKOGI010002963">
    <property type="protein sequence ID" value="KAJ8421040.1"/>
    <property type="molecule type" value="Genomic_DNA"/>
</dbReference>
<keyword evidence="3" id="KW-0677">Repeat</keyword>
<feature type="compositionally biased region" description="Basic and acidic residues" evidence="10">
    <location>
        <begin position="30"/>
        <end position="51"/>
    </location>
</feature>
<evidence type="ECO:0000256" key="6">
    <source>
        <dbReference type="ARBA" id="ARBA00023125"/>
    </source>
</evidence>
<feature type="region of interest" description="Disordered" evidence="10">
    <location>
        <begin position="1"/>
        <end position="54"/>
    </location>
</feature>
<keyword evidence="7" id="KW-0804">Transcription</keyword>
<dbReference type="AlphaFoldDB" id="A0A9Q1JK24"/>
<feature type="region of interest" description="Disordered" evidence="10">
    <location>
        <begin position="367"/>
        <end position="442"/>
    </location>
</feature>
<dbReference type="GO" id="GO:0005634">
    <property type="term" value="C:nucleus"/>
    <property type="evidence" value="ECO:0007669"/>
    <property type="project" value="UniProtKB-SubCell"/>
</dbReference>
<evidence type="ECO:0000259" key="11">
    <source>
        <dbReference type="PROSITE" id="PS50811"/>
    </source>
</evidence>
<feature type="compositionally biased region" description="Basic and acidic residues" evidence="10">
    <location>
        <begin position="415"/>
        <end position="428"/>
    </location>
</feature>
<dbReference type="OrthoDB" id="1918969at2759"/>
<feature type="compositionally biased region" description="Basic and acidic residues" evidence="10">
    <location>
        <begin position="388"/>
        <end position="398"/>
    </location>
</feature>
<evidence type="ECO:0000256" key="2">
    <source>
        <dbReference type="ARBA" id="ARBA00022723"/>
    </source>
</evidence>
<keyword evidence="5" id="KW-0805">Transcription regulation</keyword>
<feature type="domain" description="WRKY" evidence="11">
    <location>
        <begin position="41"/>
        <end position="105"/>
    </location>
</feature>